<keyword evidence="3 8" id="KW-0378">Hydrolase</keyword>
<evidence type="ECO:0000256" key="2">
    <source>
        <dbReference type="ARBA" id="ARBA00012652"/>
    </source>
</evidence>
<evidence type="ECO:0000313" key="9">
    <source>
        <dbReference type="Proteomes" id="UP001527099"/>
    </source>
</evidence>
<feature type="domain" description="Alpha-L-rhamnosidase six-hairpin glycosidase" evidence="6">
    <location>
        <begin position="428"/>
        <end position="773"/>
    </location>
</feature>
<dbReference type="InterPro" id="IPR016007">
    <property type="entry name" value="Alpha_rhamnosid"/>
</dbReference>
<dbReference type="PIRSF" id="PIRSF010631">
    <property type="entry name" value="A-rhamnsds"/>
    <property type="match status" value="1"/>
</dbReference>
<dbReference type="InterPro" id="IPR013783">
    <property type="entry name" value="Ig-like_fold"/>
</dbReference>
<dbReference type="SUPFAM" id="SSF48208">
    <property type="entry name" value="Six-hairpin glycosidases"/>
    <property type="match status" value="1"/>
</dbReference>
<dbReference type="GO" id="GO:0016787">
    <property type="term" value="F:hydrolase activity"/>
    <property type="evidence" value="ECO:0007669"/>
    <property type="project" value="UniProtKB-KW"/>
</dbReference>
<dbReference type="Gene3D" id="1.50.10.10">
    <property type="match status" value="1"/>
</dbReference>
<dbReference type="Pfam" id="PF17390">
    <property type="entry name" value="Bac_rhamnosid_C"/>
    <property type="match status" value="1"/>
</dbReference>
<dbReference type="Pfam" id="PF08531">
    <property type="entry name" value="Bac_rhamnosid_N"/>
    <property type="match status" value="1"/>
</dbReference>
<dbReference type="RefSeq" id="WP_268613525.1">
    <property type="nucleotide sequence ID" value="NZ_JAMDMX010000003.1"/>
</dbReference>
<name>A0ABT4G6J6_9BACL</name>
<dbReference type="Pfam" id="PF25788">
    <property type="entry name" value="Ig_Rha78A_N"/>
    <property type="match status" value="1"/>
</dbReference>
<feature type="domain" description="Bacterial alpha-L-rhamnosidase N-terminal" evidence="5">
    <location>
        <begin position="145"/>
        <end position="313"/>
    </location>
</feature>
<dbReference type="InterPro" id="IPR008928">
    <property type="entry name" value="6-hairpin_glycosidase_sf"/>
</dbReference>
<comment type="caution">
    <text evidence="8">The sequence shown here is derived from an EMBL/GenBank/DDBJ whole genome shotgun (WGS) entry which is preliminary data.</text>
</comment>
<organism evidence="8 9">
    <name type="scientific">Paenibacillus alginolyticus</name>
    <dbReference type="NCBI Taxonomy" id="59839"/>
    <lineage>
        <taxon>Bacteria</taxon>
        <taxon>Bacillati</taxon>
        <taxon>Bacillota</taxon>
        <taxon>Bacilli</taxon>
        <taxon>Bacillales</taxon>
        <taxon>Paenibacillaceae</taxon>
        <taxon>Paenibacillus</taxon>
    </lineage>
</organism>
<dbReference type="Gene3D" id="2.60.120.260">
    <property type="entry name" value="Galactose-binding domain-like"/>
    <property type="match status" value="2"/>
</dbReference>
<evidence type="ECO:0000256" key="1">
    <source>
        <dbReference type="ARBA" id="ARBA00001445"/>
    </source>
</evidence>
<evidence type="ECO:0000259" key="5">
    <source>
        <dbReference type="Pfam" id="PF08531"/>
    </source>
</evidence>
<evidence type="ECO:0000256" key="3">
    <source>
        <dbReference type="ARBA" id="ARBA00022801"/>
    </source>
</evidence>
<dbReference type="EC" id="3.2.1.40" evidence="2"/>
<dbReference type="Proteomes" id="UP001527099">
    <property type="component" value="Unassembled WGS sequence"/>
</dbReference>
<reference evidence="8 9" key="1">
    <citation type="submission" date="2022-05" db="EMBL/GenBank/DDBJ databases">
        <title>Genome Sequencing of Bee-Associated Microbes.</title>
        <authorList>
            <person name="Dunlap C."/>
        </authorList>
    </citation>
    <scope>NUCLEOTIDE SEQUENCE [LARGE SCALE GENOMIC DNA]</scope>
    <source>
        <strain evidence="8 9">NRRL B-14421</strain>
    </source>
</reference>
<evidence type="ECO:0000259" key="4">
    <source>
        <dbReference type="Pfam" id="PF05592"/>
    </source>
</evidence>
<gene>
    <name evidence="8" type="ORF">M5X19_02420</name>
</gene>
<dbReference type="InterPro" id="IPR012341">
    <property type="entry name" value="6hp_glycosidase-like_sf"/>
</dbReference>
<dbReference type="Pfam" id="PF05592">
    <property type="entry name" value="Bac_rhamnosid"/>
    <property type="match status" value="1"/>
</dbReference>
<protein>
    <recommendedName>
        <fullName evidence="2">alpha-L-rhamnosidase</fullName>
        <ecNumber evidence="2">3.2.1.40</ecNumber>
    </recommendedName>
</protein>
<sequence length="902" mass="101867">MFKIKDLRCEYQVNPIGLDQKTPRISWRLQSSERAAMQSAYRIEVAEDADFQRSVWDTGKVDSDQSVHVELKGLQTASRKRYHYRVQAWNQHGLSSGWSDQAIFETGFIDSSEWSAEWISAPAAALPAGADQVPMFRWDFLIDGEVSAARVYASALGIYELELNGKRVGDHYFAPGWTSYKHRLQYQTYDVTELLSSGKNGIGALLGSGWYKGVLGWDGKNEHYGNRTALLVQIHIDYADGRQEVIVSDNSWKVSGSPILMSEIYDGETYDARLERSNWSREDYDDSGWYPAGVIEQSKDILVAQENVPVRKIESIQPIELITTPKGETVIDMGQNMVGWIQFTVQGDAGQEVSIHHAEILDHEGNFYLDNIRKAKQTIRYVLKGGERETFEPHFTFQGFRYIRLVGFPEPIHLEDFTGIVLHSDMETTGEFTCSDPLVNQLQHNIRWGLKGNFLDVPTDCPQRDERLGWTGDAQVFARTSAYLSNVVPFFRKWLHDLKVEQAELDGGVPFVVPNILSEKAQSASAWGDAAVIIPWTLYLCYGDKRVLEEQYDSMKAWVEFIRRQGDNEYLWNSGFHFGDWLALDSRPDSYIGATARDFVATAYYAYSVSLVQKAAAVLGRSEEAERYADLHTRIIDAFTQEFVTPTGRLSVPTQTGQVLSLMFGLVEGEAKERAVHKLLELLEEEKFHLTTGFVGTPYLNHVLSDNGKSEFAYKLLLQQDYPSWLYQVTKGATTIWEHWDGIKPDGSFWSPDMNSFNHYAYGAIGDWLYRVVAGIDTDERNPGYKRVVIRPMPGDGLTWAEGRIDTMYGEVSCRWTKSDEERLDIQVVIPPNATAEIRLPYAPADGVTESGTALMQSEGISNVKVTDMGVNLEAGSGQYSFSYVLTQPVPPLPKVKPFVFG</sequence>
<dbReference type="InterPro" id="IPR013737">
    <property type="entry name" value="Bac_rhamnosid_N"/>
</dbReference>
<dbReference type="Gene3D" id="2.60.420.10">
    <property type="entry name" value="Maltose phosphorylase, domain 3"/>
    <property type="match status" value="1"/>
</dbReference>
<feature type="domain" description="Alpha-L-rhamnosidase C-terminal" evidence="7">
    <location>
        <begin position="776"/>
        <end position="852"/>
    </location>
</feature>
<dbReference type="InterPro" id="IPR008902">
    <property type="entry name" value="Rhamnosid_concanavalin"/>
</dbReference>
<evidence type="ECO:0000313" key="8">
    <source>
        <dbReference type="EMBL" id="MCY9691785.1"/>
    </source>
</evidence>
<comment type="catalytic activity">
    <reaction evidence="1">
        <text>Hydrolysis of terminal non-reducing alpha-L-rhamnose residues in alpha-L-rhamnosides.</text>
        <dbReference type="EC" id="3.2.1.40"/>
    </reaction>
</comment>
<dbReference type="InterPro" id="IPR035398">
    <property type="entry name" value="Bac_rhamnosid_C"/>
</dbReference>
<proteinExistence type="predicted"/>
<dbReference type="EMBL" id="JAMDMX010000003">
    <property type="protein sequence ID" value="MCY9691785.1"/>
    <property type="molecule type" value="Genomic_DNA"/>
</dbReference>
<keyword evidence="9" id="KW-1185">Reference proteome</keyword>
<dbReference type="Gene3D" id="2.60.40.10">
    <property type="entry name" value="Immunoglobulins"/>
    <property type="match status" value="1"/>
</dbReference>
<dbReference type="Pfam" id="PF17389">
    <property type="entry name" value="Bac_rhamnosid6H"/>
    <property type="match status" value="1"/>
</dbReference>
<evidence type="ECO:0000259" key="7">
    <source>
        <dbReference type="Pfam" id="PF17390"/>
    </source>
</evidence>
<dbReference type="PANTHER" id="PTHR33307:SF6">
    <property type="entry name" value="ALPHA-RHAMNOSIDASE (EUROFUNG)-RELATED"/>
    <property type="match status" value="1"/>
</dbReference>
<dbReference type="PANTHER" id="PTHR33307">
    <property type="entry name" value="ALPHA-RHAMNOSIDASE (EUROFUNG)"/>
    <property type="match status" value="1"/>
</dbReference>
<feature type="domain" description="Alpha-L-rhamnosidase concanavalin-like" evidence="4">
    <location>
        <begin position="323"/>
        <end position="423"/>
    </location>
</feature>
<dbReference type="InterPro" id="IPR035396">
    <property type="entry name" value="Bac_rhamnosid6H"/>
</dbReference>
<evidence type="ECO:0000259" key="6">
    <source>
        <dbReference type="Pfam" id="PF17389"/>
    </source>
</evidence>
<accession>A0ABT4G6J6</accession>